<sequence>MELRAAAGVLGRPRQHLHGRDRADLRRRRCRGGLVLYAEHRRGHRGRQTSRQCGAQPEAADVGTGRGRHAGHQALRLGAQVLLCGDLGAEAVELGQLIHGEPPR</sequence>
<name>A0A1U9ZWZ2_9ACTN</name>
<keyword evidence="3" id="KW-1185">Reference proteome</keyword>
<reference evidence="3" key="1">
    <citation type="journal article" date="2017" name="Med. Chem. Commun.">
        <title>Nonomuraea sp. ATCC 55076 harbours the largest actinomycete chromosome to date and the kistamicin biosynthetic gene cluster.</title>
        <authorList>
            <person name="Nazari B."/>
            <person name="Forneris C.C."/>
            <person name="Gibson M.I."/>
            <person name="Moon K."/>
            <person name="Schramma K.R."/>
            <person name="Seyedsayamdost M.R."/>
        </authorList>
    </citation>
    <scope>NUCLEOTIDE SEQUENCE [LARGE SCALE GENOMIC DNA]</scope>
    <source>
        <strain evidence="3">ATCC 55076</strain>
    </source>
</reference>
<evidence type="ECO:0000313" key="2">
    <source>
        <dbReference type="EMBL" id="AQZ62429.1"/>
    </source>
</evidence>
<protein>
    <submittedName>
        <fullName evidence="2">Uncharacterized protein</fullName>
    </submittedName>
</protein>
<dbReference type="AlphaFoldDB" id="A0A1U9ZWZ2"/>
<evidence type="ECO:0000313" key="3">
    <source>
        <dbReference type="Proteomes" id="UP000190797"/>
    </source>
</evidence>
<organism evidence="2 3">
    <name type="scientific">[Actinomadura] parvosata subsp. kistnae</name>
    <dbReference type="NCBI Taxonomy" id="1909395"/>
    <lineage>
        <taxon>Bacteria</taxon>
        <taxon>Bacillati</taxon>
        <taxon>Actinomycetota</taxon>
        <taxon>Actinomycetes</taxon>
        <taxon>Streptosporangiales</taxon>
        <taxon>Streptosporangiaceae</taxon>
        <taxon>Nonomuraea</taxon>
    </lineage>
</organism>
<accession>A0A1U9ZWZ2</accession>
<dbReference type="EMBL" id="CP017717">
    <property type="protein sequence ID" value="AQZ62429.1"/>
    <property type="molecule type" value="Genomic_DNA"/>
</dbReference>
<feature type="region of interest" description="Disordered" evidence="1">
    <location>
        <begin position="41"/>
        <end position="67"/>
    </location>
</feature>
<evidence type="ECO:0000256" key="1">
    <source>
        <dbReference type="SAM" id="MobiDB-lite"/>
    </source>
</evidence>
<feature type="region of interest" description="Disordered" evidence="1">
    <location>
        <begin position="1"/>
        <end position="23"/>
    </location>
</feature>
<dbReference type="KEGG" id="noa:BKM31_14015"/>
<gene>
    <name evidence="2" type="ORF">BKM31_14015</name>
</gene>
<proteinExistence type="predicted"/>
<dbReference type="Proteomes" id="UP000190797">
    <property type="component" value="Chromosome"/>
</dbReference>